<evidence type="ECO:0000313" key="2">
    <source>
        <dbReference type="EMBL" id="SLN52478.1"/>
    </source>
</evidence>
<dbReference type="Pfam" id="PF14397">
    <property type="entry name" value="ATPgrasp_ST"/>
    <property type="match status" value="1"/>
</dbReference>
<name>A0A1X6ZI88_9RHOB</name>
<keyword evidence="3" id="KW-1185">Reference proteome</keyword>
<dbReference type="EMBL" id="FWFX01000008">
    <property type="protein sequence ID" value="SLN52478.1"/>
    <property type="molecule type" value="Genomic_DNA"/>
</dbReference>
<sequence length="173" mass="18940">MARLNPSSINTIRMITFLTHPHSIKTDVEPVLLDFAGVRAGRAGSCSDNLSNGGFMIEVDHEAGYLKRGRYAPEHGGAFVDEHPDSKFPFVGFQIPYWEEAIELCFRTAMALPSVRSVGWDVAITDDGPLIIEGNCPWAPRLPQGYGTGFLNPERRARLEDAGATLPAPHLPP</sequence>
<dbReference type="Proteomes" id="UP000193061">
    <property type="component" value="Unassembled WGS sequence"/>
</dbReference>
<gene>
    <name evidence="2" type="ORF">ROA7450_02636</name>
</gene>
<evidence type="ECO:0000259" key="1">
    <source>
        <dbReference type="Pfam" id="PF14397"/>
    </source>
</evidence>
<evidence type="ECO:0000313" key="3">
    <source>
        <dbReference type="Proteomes" id="UP000193061"/>
    </source>
</evidence>
<organism evidence="2 3">
    <name type="scientific">Roseovarius albus</name>
    <dbReference type="NCBI Taxonomy" id="1247867"/>
    <lineage>
        <taxon>Bacteria</taxon>
        <taxon>Pseudomonadati</taxon>
        <taxon>Pseudomonadota</taxon>
        <taxon>Alphaproteobacteria</taxon>
        <taxon>Rhodobacterales</taxon>
        <taxon>Roseobacteraceae</taxon>
        <taxon>Roseovarius</taxon>
    </lineage>
</organism>
<dbReference type="AlphaFoldDB" id="A0A1X6ZI88"/>
<dbReference type="InterPro" id="IPR039523">
    <property type="entry name" value="RimK-rel_E_lig_ATP-grasp"/>
</dbReference>
<reference evidence="2 3" key="1">
    <citation type="submission" date="2017-03" db="EMBL/GenBank/DDBJ databases">
        <authorList>
            <person name="Afonso C.L."/>
            <person name="Miller P.J."/>
            <person name="Scott M.A."/>
            <person name="Spackman E."/>
            <person name="Goraichik I."/>
            <person name="Dimitrov K.M."/>
            <person name="Suarez D.L."/>
            <person name="Swayne D.E."/>
        </authorList>
    </citation>
    <scope>NUCLEOTIDE SEQUENCE [LARGE SCALE GENOMIC DNA]</scope>
    <source>
        <strain evidence="2 3">CECT 7450</strain>
    </source>
</reference>
<accession>A0A1X6ZI88</accession>
<proteinExistence type="predicted"/>
<feature type="domain" description="Alpha-L-glutamate ligase-related protein ATP-grasp" evidence="1">
    <location>
        <begin position="2"/>
        <end position="139"/>
    </location>
</feature>
<protein>
    <recommendedName>
        <fullName evidence="1">Alpha-L-glutamate ligase-related protein ATP-grasp domain-containing protein</fullName>
    </recommendedName>
</protein>